<dbReference type="OrthoDB" id="10590349at2759"/>
<dbReference type="PRINTS" id="PR00929">
    <property type="entry name" value="ATHOOK"/>
</dbReference>
<dbReference type="InterPro" id="IPR017956">
    <property type="entry name" value="AT_hook_DNA-bd_motif"/>
</dbReference>
<evidence type="ECO:0000256" key="2">
    <source>
        <dbReference type="SAM" id="SignalP"/>
    </source>
</evidence>
<sequence length="160" mass="17031">MDLLLLLLEILLNLLKKKRGRPRKSVVTKFVVDGNTGVAEPSQKKRGRPRKSVVDGICVTSATSSKNPSKKKQQQPEASETVGSPVAAVGANAELPKKKRGLPRKIVADGNTCVTGATCSGNPSKKVYGRTSGSKKKQQEPKVLGSAELGSTMRTIHVNT</sequence>
<proteinExistence type="predicted"/>
<evidence type="ECO:0000256" key="1">
    <source>
        <dbReference type="SAM" id="MobiDB-lite"/>
    </source>
</evidence>
<evidence type="ECO:0000313" key="3">
    <source>
        <dbReference type="EMBL" id="PHT39816.1"/>
    </source>
</evidence>
<feature type="compositionally biased region" description="Polar residues" evidence="1">
    <location>
        <begin position="112"/>
        <end position="123"/>
    </location>
</feature>
<name>A0A2G2W3L2_CAPBA</name>
<dbReference type="EMBL" id="MLFT02000008">
    <property type="protein sequence ID" value="PHT39816.1"/>
    <property type="molecule type" value="Genomic_DNA"/>
</dbReference>
<keyword evidence="2" id="KW-0732">Signal</keyword>
<feature type="region of interest" description="Disordered" evidence="1">
    <location>
        <begin position="112"/>
        <end position="160"/>
    </location>
</feature>
<dbReference type="Pfam" id="PF02178">
    <property type="entry name" value="AT_hook"/>
    <property type="match status" value="2"/>
</dbReference>
<feature type="chain" id="PRO_5013935247" description="AT-hook motif nuclear-localized protein" evidence="2">
    <location>
        <begin position="21"/>
        <end position="160"/>
    </location>
</feature>
<reference evidence="3 4" key="1">
    <citation type="journal article" date="2017" name="Genome Biol.">
        <title>New reference genome sequences of hot pepper reveal the massive evolution of plant disease-resistance genes by retroduplication.</title>
        <authorList>
            <person name="Kim S."/>
            <person name="Park J."/>
            <person name="Yeom S.I."/>
            <person name="Kim Y.M."/>
            <person name="Seo E."/>
            <person name="Kim K.T."/>
            <person name="Kim M.S."/>
            <person name="Lee J.M."/>
            <person name="Cheong K."/>
            <person name="Shin H.S."/>
            <person name="Kim S.B."/>
            <person name="Han K."/>
            <person name="Lee J."/>
            <person name="Park M."/>
            <person name="Lee H.A."/>
            <person name="Lee H.Y."/>
            <person name="Lee Y."/>
            <person name="Oh S."/>
            <person name="Lee J.H."/>
            <person name="Choi E."/>
            <person name="Choi E."/>
            <person name="Lee S.E."/>
            <person name="Jeon J."/>
            <person name="Kim H."/>
            <person name="Choi G."/>
            <person name="Song H."/>
            <person name="Lee J."/>
            <person name="Lee S.C."/>
            <person name="Kwon J.K."/>
            <person name="Lee H.Y."/>
            <person name="Koo N."/>
            <person name="Hong Y."/>
            <person name="Kim R.W."/>
            <person name="Kang W.H."/>
            <person name="Huh J.H."/>
            <person name="Kang B.C."/>
            <person name="Yang T.J."/>
            <person name="Lee Y.H."/>
            <person name="Bennetzen J.L."/>
            <person name="Choi D."/>
        </authorList>
    </citation>
    <scope>NUCLEOTIDE SEQUENCE [LARGE SCALE GENOMIC DNA]</scope>
    <source>
        <strain evidence="4">cv. PBC81</strain>
    </source>
</reference>
<protein>
    <recommendedName>
        <fullName evidence="5">AT-hook motif nuclear-localized protein</fullName>
    </recommendedName>
</protein>
<evidence type="ECO:0008006" key="5">
    <source>
        <dbReference type="Google" id="ProtNLM"/>
    </source>
</evidence>
<dbReference type="AlphaFoldDB" id="A0A2G2W3L2"/>
<evidence type="ECO:0000313" key="4">
    <source>
        <dbReference type="Proteomes" id="UP000224567"/>
    </source>
</evidence>
<feature type="signal peptide" evidence="2">
    <location>
        <begin position="1"/>
        <end position="20"/>
    </location>
</feature>
<dbReference type="Proteomes" id="UP000224567">
    <property type="component" value="Unassembled WGS sequence"/>
</dbReference>
<comment type="caution">
    <text evidence="3">The sequence shown here is derived from an EMBL/GenBank/DDBJ whole genome shotgun (WGS) entry which is preliminary data.</text>
</comment>
<accession>A0A2G2W3L2</accession>
<dbReference type="SMART" id="SM00384">
    <property type="entry name" value="AT_hook"/>
    <property type="match status" value="3"/>
</dbReference>
<organism evidence="3 4">
    <name type="scientific">Capsicum baccatum</name>
    <name type="common">Peruvian pepper</name>
    <dbReference type="NCBI Taxonomy" id="33114"/>
    <lineage>
        <taxon>Eukaryota</taxon>
        <taxon>Viridiplantae</taxon>
        <taxon>Streptophyta</taxon>
        <taxon>Embryophyta</taxon>
        <taxon>Tracheophyta</taxon>
        <taxon>Spermatophyta</taxon>
        <taxon>Magnoliopsida</taxon>
        <taxon>eudicotyledons</taxon>
        <taxon>Gunneridae</taxon>
        <taxon>Pentapetalae</taxon>
        <taxon>asterids</taxon>
        <taxon>lamiids</taxon>
        <taxon>Solanales</taxon>
        <taxon>Solanaceae</taxon>
        <taxon>Solanoideae</taxon>
        <taxon>Capsiceae</taxon>
        <taxon>Capsicum</taxon>
    </lineage>
</organism>
<dbReference type="GO" id="GO:0003677">
    <property type="term" value="F:DNA binding"/>
    <property type="evidence" value="ECO:0007669"/>
    <property type="project" value="InterPro"/>
</dbReference>
<keyword evidence="4" id="KW-1185">Reference proteome</keyword>
<reference evidence="4" key="2">
    <citation type="journal article" date="2017" name="J. Anim. Genet.">
        <title>Multiple reference genome sequences of hot pepper reveal the massive evolution of plant disease resistance genes by retroduplication.</title>
        <authorList>
            <person name="Kim S."/>
            <person name="Park J."/>
            <person name="Yeom S.-I."/>
            <person name="Kim Y.-M."/>
            <person name="Seo E."/>
            <person name="Kim K.-T."/>
            <person name="Kim M.-S."/>
            <person name="Lee J.M."/>
            <person name="Cheong K."/>
            <person name="Shin H.-S."/>
            <person name="Kim S.-B."/>
            <person name="Han K."/>
            <person name="Lee J."/>
            <person name="Park M."/>
            <person name="Lee H.-A."/>
            <person name="Lee H.-Y."/>
            <person name="Lee Y."/>
            <person name="Oh S."/>
            <person name="Lee J.H."/>
            <person name="Choi E."/>
            <person name="Choi E."/>
            <person name="Lee S.E."/>
            <person name="Jeon J."/>
            <person name="Kim H."/>
            <person name="Choi G."/>
            <person name="Song H."/>
            <person name="Lee J."/>
            <person name="Lee S.-C."/>
            <person name="Kwon J.-K."/>
            <person name="Lee H.-Y."/>
            <person name="Koo N."/>
            <person name="Hong Y."/>
            <person name="Kim R.W."/>
            <person name="Kang W.-H."/>
            <person name="Huh J.H."/>
            <person name="Kang B.-C."/>
            <person name="Yang T.-J."/>
            <person name="Lee Y.-H."/>
            <person name="Bennetzen J.L."/>
            <person name="Choi D."/>
        </authorList>
    </citation>
    <scope>NUCLEOTIDE SEQUENCE [LARGE SCALE GENOMIC DNA]</scope>
    <source>
        <strain evidence="4">cv. PBC81</strain>
    </source>
</reference>
<feature type="region of interest" description="Disordered" evidence="1">
    <location>
        <begin position="32"/>
        <end position="96"/>
    </location>
</feature>
<gene>
    <name evidence="3" type="ORF">CQW23_18670</name>
</gene>